<evidence type="ECO:0000256" key="1">
    <source>
        <dbReference type="SAM" id="Phobius"/>
    </source>
</evidence>
<proteinExistence type="predicted"/>
<gene>
    <name evidence="2" type="ORF">BB561_002353</name>
</gene>
<name>A0A2T9YQR5_9FUNG</name>
<keyword evidence="1" id="KW-0812">Transmembrane</keyword>
<comment type="caution">
    <text evidence="2">The sequence shown here is derived from an EMBL/GenBank/DDBJ whole genome shotgun (WGS) entry which is preliminary data.</text>
</comment>
<accession>A0A2T9YQR5</accession>
<organism evidence="2 3">
    <name type="scientific">Smittium simulii</name>
    <dbReference type="NCBI Taxonomy" id="133385"/>
    <lineage>
        <taxon>Eukaryota</taxon>
        <taxon>Fungi</taxon>
        <taxon>Fungi incertae sedis</taxon>
        <taxon>Zoopagomycota</taxon>
        <taxon>Kickxellomycotina</taxon>
        <taxon>Harpellomycetes</taxon>
        <taxon>Harpellales</taxon>
        <taxon>Legeriomycetaceae</taxon>
        <taxon>Smittium</taxon>
    </lineage>
</organism>
<evidence type="ECO:0000313" key="2">
    <source>
        <dbReference type="EMBL" id="PVU94677.1"/>
    </source>
</evidence>
<reference evidence="2 3" key="1">
    <citation type="journal article" date="2018" name="MBio">
        <title>Comparative Genomics Reveals the Core Gene Toolbox for the Fungus-Insect Symbiosis.</title>
        <authorList>
            <person name="Wang Y."/>
            <person name="Stata M."/>
            <person name="Wang W."/>
            <person name="Stajich J.E."/>
            <person name="White M.M."/>
            <person name="Moncalvo J.M."/>
        </authorList>
    </citation>
    <scope>NUCLEOTIDE SEQUENCE [LARGE SCALE GENOMIC DNA]</scope>
    <source>
        <strain evidence="2 3">SWE-8-4</strain>
    </source>
</reference>
<feature type="transmembrane region" description="Helical" evidence="1">
    <location>
        <begin position="503"/>
        <end position="522"/>
    </location>
</feature>
<dbReference type="EMBL" id="MBFR01000079">
    <property type="protein sequence ID" value="PVU94677.1"/>
    <property type="molecule type" value="Genomic_DNA"/>
</dbReference>
<evidence type="ECO:0000313" key="3">
    <source>
        <dbReference type="Proteomes" id="UP000245383"/>
    </source>
</evidence>
<dbReference type="AlphaFoldDB" id="A0A2T9YQR5"/>
<sequence length="562" mass="62828">MRLTMRLFQSAHNSRLPYQAATHNRALYIAKTRSILLGSTFSQSKSQTLYYSDISVTRIGDSEKPCFQNKALGTLTAQSFPEITRVVENTTQRLKTASLTKFKSTFLTSQTGALALKDLEVLQAAVQKGPSEPYQIALLSFCESKDIDKQLGNNLDKPVPENNKGTYTIKVLGAAAYNLHELVNCSAIHVYVSSLDTLSLEEKQHIRKLHDIFGASLSLLVQDKTIASINNNKLHSGNSKNYNQTIESLFRKSVQLELECKQVSVTAVNINDTTQFNKALVSAARIDPNSSCFNHNLSDGWWLITQKLASFICSQYTAQLETLPNIAENINKAYKEYIESRILKIKRLQYAAIDHDQGRIISNIQSFFGSFIAYRALLGRVDGVYEELVSVLYKDMLSSSEISAISTAASLNTDLANFPYYYYCFNTAEKGAVNGLLDLINKNSTILNHDFVKMVEHCKQAICANEYINDILADQIRFAVIRFYALVGIVSTASALLLHPYYVIPAIVSSVVLGLGLTRRTFQGIQGRLYKAIGDSCKRLKENLQGEYTVLSKNKIIRDEFI</sequence>
<keyword evidence="1" id="KW-0472">Membrane</keyword>
<protein>
    <submittedName>
        <fullName evidence="2">Uncharacterized protein</fullName>
    </submittedName>
</protein>
<dbReference type="Proteomes" id="UP000245383">
    <property type="component" value="Unassembled WGS sequence"/>
</dbReference>
<keyword evidence="1" id="KW-1133">Transmembrane helix</keyword>
<keyword evidence="3" id="KW-1185">Reference proteome</keyword>